<dbReference type="RefSeq" id="WP_232730173.1">
    <property type="nucleotide sequence ID" value="NZ_PHUF01000003.1"/>
</dbReference>
<name>A0A2N0HKV9_9SPHN</name>
<organism evidence="3 4">
    <name type="scientific">Novosphingobium kunmingense</name>
    <dbReference type="NCBI Taxonomy" id="1211806"/>
    <lineage>
        <taxon>Bacteria</taxon>
        <taxon>Pseudomonadati</taxon>
        <taxon>Pseudomonadota</taxon>
        <taxon>Alphaproteobacteria</taxon>
        <taxon>Sphingomonadales</taxon>
        <taxon>Sphingomonadaceae</taxon>
        <taxon>Novosphingobium</taxon>
    </lineage>
</organism>
<feature type="signal peptide" evidence="1">
    <location>
        <begin position="1"/>
        <end position="20"/>
    </location>
</feature>
<dbReference type="Pfam" id="PF13739">
    <property type="entry name" value="PdaC"/>
    <property type="match status" value="1"/>
</dbReference>
<dbReference type="PROSITE" id="PS51257">
    <property type="entry name" value="PROKAR_LIPOPROTEIN"/>
    <property type="match status" value="1"/>
</dbReference>
<evidence type="ECO:0000313" key="3">
    <source>
        <dbReference type="EMBL" id="PKB19549.1"/>
    </source>
</evidence>
<feature type="chain" id="PRO_5014664321" evidence="1">
    <location>
        <begin position="21"/>
        <end position="275"/>
    </location>
</feature>
<dbReference type="AlphaFoldDB" id="A0A2N0HKV9"/>
<comment type="caution">
    <text evidence="3">The sequence shown here is derived from an EMBL/GenBank/DDBJ whole genome shotgun (WGS) entry which is preliminary data.</text>
</comment>
<reference evidence="3 4" key="1">
    <citation type="submission" date="2017-11" db="EMBL/GenBank/DDBJ databases">
        <title>Genomic Encyclopedia of Type Strains, Phase III (KMG-III): the genomes of soil and plant-associated and newly described type strains.</title>
        <authorList>
            <person name="Whitman W."/>
        </authorList>
    </citation>
    <scope>NUCLEOTIDE SEQUENCE [LARGE SCALE GENOMIC DNA]</scope>
    <source>
        <strain evidence="3 4">CGMCC 1.12274</strain>
    </source>
</reference>
<dbReference type="Gene3D" id="3.30.565.40">
    <property type="entry name" value="Fervidobacterium nodosum Rt17-B1 like"/>
    <property type="match status" value="1"/>
</dbReference>
<gene>
    <name evidence="3" type="ORF">B0I00_1785</name>
</gene>
<keyword evidence="1" id="KW-0732">Signal</keyword>
<evidence type="ECO:0000313" key="4">
    <source>
        <dbReference type="Proteomes" id="UP000232587"/>
    </source>
</evidence>
<accession>A0A2N0HKV9</accession>
<dbReference type="EMBL" id="PHUF01000003">
    <property type="protein sequence ID" value="PKB19549.1"/>
    <property type="molecule type" value="Genomic_DNA"/>
</dbReference>
<dbReference type="InterPro" id="IPR025303">
    <property type="entry name" value="PdaC"/>
</dbReference>
<sequence>MKPVLFLAVAVLALGLGAIACTREGTAQERQAESSAAPTGAAGSSAAATAAGTARTVSENSDLYAFDYAYPAAAAAIPDLKAWLDQDLVARKSKLVEDATAWQAEAKNDGVPYHAYAHATKWQVVTELPGWLSLSAQRYEFTGGAHGMPWSDGLIWDKAGNRRREALDLFVSPAALSAAIRRPFCAELDRQREEKRGEPVKRGTSYGFDECIDPVKSQIILGSGDRQHFTRLGVLVDPYEAGPYAEGNYEVTLPVTAALVKAVKPEYRGAFAPAR</sequence>
<proteinExistence type="predicted"/>
<keyword evidence="4" id="KW-1185">Reference proteome</keyword>
<evidence type="ECO:0000256" key="1">
    <source>
        <dbReference type="SAM" id="SignalP"/>
    </source>
</evidence>
<protein>
    <submittedName>
        <fullName evidence="3">Uncharacterized protein DUF4163</fullName>
    </submittedName>
</protein>
<evidence type="ECO:0000259" key="2">
    <source>
        <dbReference type="Pfam" id="PF13739"/>
    </source>
</evidence>
<dbReference type="Proteomes" id="UP000232587">
    <property type="component" value="Unassembled WGS sequence"/>
</dbReference>
<feature type="domain" description="Deacetylase PdaC" evidence="2">
    <location>
        <begin position="58"/>
        <end position="148"/>
    </location>
</feature>